<evidence type="ECO:0000313" key="2">
    <source>
        <dbReference type="EMBL" id="GHB24691.1"/>
    </source>
</evidence>
<accession>A0A8J3CVS7</accession>
<reference evidence="2" key="2">
    <citation type="submission" date="2020-09" db="EMBL/GenBank/DDBJ databases">
        <authorList>
            <person name="Sun Q."/>
            <person name="Kim S."/>
        </authorList>
    </citation>
    <scope>NUCLEOTIDE SEQUENCE</scope>
    <source>
        <strain evidence="2">KCTC 23224</strain>
    </source>
</reference>
<feature type="domain" description="ER-bound oxygenase mpaB/mpaB'/Rubber oxygenase catalytic" evidence="1">
    <location>
        <begin position="118"/>
        <end position="307"/>
    </location>
</feature>
<dbReference type="Proteomes" id="UP000642809">
    <property type="component" value="Unassembled WGS sequence"/>
</dbReference>
<organism evidence="2 3">
    <name type="scientific">Mongoliitalea lutea</name>
    <dbReference type="NCBI Taxonomy" id="849756"/>
    <lineage>
        <taxon>Bacteria</taxon>
        <taxon>Pseudomonadati</taxon>
        <taxon>Bacteroidota</taxon>
        <taxon>Cytophagia</taxon>
        <taxon>Cytophagales</taxon>
        <taxon>Cyclobacteriaceae</taxon>
        <taxon>Mongoliitalea</taxon>
    </lineage>
</organism>
<dbReference type="Pfam" id="PF09995">
    <property type="entry name" value="MPAB_Lcp_cat"/>
    <property type="match status" value="1"/>
</dbReference>
<dbReference type="InterPro" id="IPR018713">
    <property type="entry name" value="MPAB/Lcp_cat_dom"/>
</dbReference>
<gene>
    <name evidence="2" type="ORF">GCM10008106_01780</name>
</gene>
<comment type="caution">
    <text evidence="2">The sequence shown here is derived from an EMBL/GenBank/DDBJ whole genome shotgun (WGS) entry which is preliminary data.</text>
</comment>
<dbReference type="AlphaFoldDB" id="A0A8J3CVS7"/>
<dbReference type="InterPro" id="IPR037473">
    <property type="entry name" value="Lcp-like"/>
</dbReference>
<dbReference type="EMBL" id="BMYF01000001">
    <property type="protein sequence ID" value="GHB24691.1"/>
    <property type="molecule type" value="Genomic_DNA"/>
</dbReference>
<proteinExistence type="predicted"/>
<protein>
    <recommendedName>
        <fullName evidence="1">ER-bound oxygenase mpaB/mpaB'/Rubber oxygenase catalytic domain-containing protein</fullName>
    </recommendedName>
</protein>
<evidence type="ECO:0000259" key="1">
    <source>
        <dbReference type="Pfam" id="PF09995"/>
    </source>
</evidence>
<dbReference type="GO" id="GO:0016491">
    <property type="term" value="F:oxidoreductase activity"/>
    <property type="evidence" value="ECO:0007669"/>
    <property type="project" value="InterPro"/>
</dbReference>
<dbReference type="PANTHER" id="PTHR37539:SF1">
    <property type="entry name" value="ER-BOUND OXYGENASE MPAB_MPAB'_RUBBER OXYGENASE CATALYTIC DOMAIN-CONTAINING PROTEIN"/>
    <property type="match status" value="1"/>
</dbReference>
<keyword evidence="3" id="KW-1185">Reference proteome</keyword>
<sequence>MKNLSYYKKSYLNALRQQGDPLADALIPELLANPDWAVAINSWKGYVPVVADLAAFSNNFQNFFAVYRSVPKQLDQRKVNLAQDFFGSQGNDYLSLLGLYSLPYCYAFADGAQVLVRSKRITEEVGQRLMETALFLLDAFKPGTFLQVNESLLTLAKVRLIHAFSRYFVKHYAKDWKAEWGVPINQEDMIGTNLAFSMLVIRGLDKLGKYPGLEVYEAVLYYWKLVGQYLGLTIESWPETSKEAFELERLIRKRHLKQSEAGIQLINSLIHYYEQTFGEPGITASLKRVIAFLVGKDASKALNLPYTEQVPGLAFRILLDWSFTRQRESNASITYDNTRREFLRQSVIRLGKQVELTVPVIKRS</sequence>
<reference evidence="2" key="1">
    <citation type="journal article" date="2014" name="Int. J. Syst. Evol. Microbiol.">
        <title>Complete genome sequence of Corynebacterium casei LMG S-19264T (=DSM 44701T), isolated from a smear-ripened cheese.</title>
        <authorList>
            <consortium name="US DOE Joint Genome Institute (JGI-PGF)"/>
            <person name="Walter F."/>
            <person name="Albersmeier A."/>
            <person name="Kalinowski J."/>
            <person name="Ruckert C."/>
        </authorList>
    </citation>
    <scope>NUCLEOTIDE SEQUENCE</scope>
    <source>
        <strain evidence="2">KCTC 23224</strain>
    </source>
</reference>
<name>A0A8J3CVS7_9BACT</name>
<dbReference type="PANTHER" id="PTHR37539">
    <property type="entry name" value="SECRETED PROTEIN-RELATED"/>
    <property type="match status" value="1"/>
</dbReference>
<evidence type="ECO:0000313" key="3">
    <source>
        <dbReference type="Proteomes" id="UP000642809"/>
    </source>
</evidence>
<dbReference type="RefSeq" id="WP_189578464.1">
    <property type="nucleotide sequence ID" value="NZ_BMYF01000001.1"/>
</dbReference>